<evidence type="ECO:0000313" key="10">
    <source>
        <dbReference type="EMBL" id="OAF71804.1"/>
    </source>
</evidence>
<dbReference type="AlphaFoldDB" id="A0A177BE25"/>
<evidence type="ECO:0000256" key="6">
    <source>
        <dbReference type="ARBA" id="ARBA00022792"/>
    </source>
</evidence>
<dbReference type="EMBL" id="LWCA01000023">
    <property type="protein sequence ID" value="OAF71804.1"/>
    <property type="molecule type" value="Genomic_DNA"/>
</dbReference>
<keyword evidence="8" id="KW-0496">Mitochondrion</keyword>
<sequence>MPIENFTDNNSDVLEPVENPQGLIGRAIALMFKTIHSPVKLFRDIIRPIQLRNQKKFYHRRYNRVPTIDECYDNDMVCRYEAKEQLHRDMKVDMRIQTLLQGKKDACNLYYGGEKKCHYITEMIDEAATNFLIKYGDLEADMEPREVLMKQKHRIAWERRHGKIGTGMKREHPLTFEFDPIPFDHNISKRNANFDMMK</sequence>
<dbReference type="Proteomes" id="UP000078046">
    <property type="component" value="Unassembled WGS sequence"/>
</dbReference>
<dbReference type="GO" id="GO:0045271">
    <property type="term" value="C:respiratory chain complex I"/>
    <property type="evidence" value="ECO:0007669"/>
    <property type="project" value="UniProtKB-ARBA"/>
</dbReference>
<comment type="similarity">
    <text evidence="2">Belongs to the complex I NDUFB10 subunit family.</text>
</comment>
<comment type="caution">
    <text evidence="10">The sequence shown here is derived from an EMBL/GenBank/DDBJ whole genome shotgun (WGS) entry which is preliminary data.</text>
</comment>
<organism evidence="10 11">
    <name type="scientific">Intoshia linei</name>
    <dbReference type="NCBI Taxonomy" id="1819745"/>
    <lineage>
        <taxon>Eukaryota</taxon>
        <taxon>Metazoa</taxon>
        <taxon>Spiralia</taxon>
        <taxon>Lophotrochozoa</taxon>
        <taxon>Mesozoa</taxon>
        <taxon>Orthonectida</taxon>
        <taxon>Rhopaluridae</taxon>
        <taxon>Intoshia</taxon>
    </lineage>
</organism>
<protein>
    <recommendedName>
        <fullName evidence="3">NADH dehydrogenase [ubiquinone] 1 beta subcomplex subunit 10</fullName>
    </recommendedName>
</protein>
<evidence type="ECO:0000256" key="4">
    <source>
        <dbReference type="ARBA" id="ARBA00022448"/>
    </source>
</evidence>
<dbReference type="PANTHER" id="PTHR13094:SF1">
    <property type="entry name" value="NADH DEHYDROGENASE [UBIQUINONE] 1 BETA SUBCOMPLEX SUBUNIT 10"/>
    <property type="match status" value="1"/>
</dbReference>
<dbReference type="InterPro" id="IPR039993">
    <property type="entry name" value="NDUFB10"/>
</dbReference>
<keyword evidence="11" id="KW-1185">Reference proteome</keyword>
<dbReference type="OrthoDB" id="6017729at2759"/>
<dbReference type="GO" id="GO:0005743">
    <property type="term" value="C:mitochondrial inner membrane"/>
    <property type="evidence" value="ECO:0007669"/>
    <property type="project" value="UniProtKB-SubCell"/>
</dbReference>
<keyword evidence="9" id="KW-0472">Membrane</keyword>
<reference evidence="10 11" key="1">
    <citation type="submission" date="2016-04" db="EMBL/GenBank/DDBJ databases">
        <title>The genome of Intoshia linei affirms orthonectids as highly simplified spiralians.</title>
        <authorList>
            <person name="Mikhailov K.V."/>
            <person name="Slusarev G.S."/>
            <person name="Nikitin M.A."/>
            <person name="Logacheva M.D."/>
            <person name="Penin A."/>
            <person name="Aleoshin V."/>
            <person name="Panchin Y.V."/>
        </authorList>
    </citation>
    <scope>NUCLEOTIDE SEQUENCE [LARGE SCALE GENOMIC DNA]</scope>
    <source>
        <strain evidence="10">Intl2013</strain>
        <tissue evidence="10">Whole animal</tissue>
    </source>
</reference>
<keyword evidence="7" id="KW-0249">Electron transport</keyword>
<evidence type="ECO:0000256" key="2">
    <source>
        <dbReference type="ARBA" id="ARBA00008317"/>
    </source>
</evidence>
<evidence type="ECO:0000313" key="11">
    <source>
        <dbReference type="Proteomes" id="UP000078046"/>
    </source>
</evidence>
<gene>
    <name evidence="10" type="ORF">A3Q56_00424</name>
</gene>
<dbReference type="InterPro" id="IPR019377">
    <property type="entry name" value="NADH_UbQ_OxRdtase_su10"/>
</dbReference>
<dbReference type="PANTHER" id="PTHR13094">
    <property type="entry name" value="NADH-UBIQUINONE OXIDOREDUCTASE PDSW SUBUNIT"/>
    <property type="match status" value="1"/>
</dbReference>
<evidence type="ECO:0000256" key="7">
    <source>
        <dbReference type="ARBA" id="ARBA00022982"/>
    </source>
</evidence>
<evidence type="ECO:0000256" key="5">
    <source>
        <dbReference type="ARBA" id="ARBA00022660"/>
    </source>
</evidence>
<comment type="subcellular location">
    <subcellularLocation>
        <location evidence="1">Mitochondrion inner membrane</location>
        <topology evidence="1">Peripheral membrane protein</topology>
        <orientation evidence="1">Matrix side</orientation>
    </subcellularLocation>
</comment>
<dbReference type="Pfam" id="PF10249">
    <property type="entry name" value="NDUFB10"/>
    <property type="match status" value="1"/>
</dbReference>
<keyword evidence="4" id="KW-0813">Transport</keyword>
<evidence type="ECO:0000256" key="9">
    <source>
        <dbReference type="ARBA" id="ARBA00023136"/>
    </source>
</evidence>
<name>A0A177BE25_9BILA</name>
<keyword evidence="5" id="KW-0679">Respiratory chain</keyword>
<evidence type="ECO:0000256" key="3">
    <source>
        <dbReference type="ARBA" id="ARBA00014109"/>
    </source>
</evidence>
<proteinExistence type="inferred from homology"/>
<evidence type="ECO:0000256" key="1">
    <source>
        <dbReference type="ARBA" id="ARBA00004443"/>
    </source>
</evidence>
<keyword evidence="6" id="KW-0999">Mitochondrion inner membrane</keyword>
<accession>A0A177BE25</accession>
<evidence type="ECO:0000256" key="8">
    <source>
        <dbReference type="ARBA" id="ARBA00023128"/>
    </source>
</evidence>
<keyword evidence="10" id="KW-0830">Ubiquinone</keyword>